<dbReference type="GO" id="GO:0006629">
    <property type="term" value="P:lipid metabolic process"/>
    <property type="evidence" value="ECO:0007669"/>
    <property type="project" value="TreeGrafter"/>
</dbReference>
<dbReference type="PANTHER" id="PTHR10612:SF34">
    <property type="entry name" value="APOLIPOPROTEIN D"/>
    <property type="match status" value="1"/>
</dbReference>
<dbReference type="PANTHER" id="PTHR10612">
    <property type="entry name" value="APOLIPOPROTEIN D"/>
    <property type="match status" value="1"/>
</dbReference>
<dbReference type="AlphaFoldDB" id="A0A6P4IH89"/>
<proteinExistence type="predicted"/>
<reference evidence="4" key="2">
    <citation type="submission" date="2025-08" db="UniProtKB">
        <authorList>
            <consortium name="RefSeq"/>
        </authorList>
    </citation>
    <scope>IDENTIFICATION</scope>
    <source>
        <strain evidence="4">14028-0561.14</strain>
        <tissue evidence="4">Whole fly</tissue>
    </source>
</reference>
<evidence type="ECO:0000313" key="3">
    <source>
        <dbReference type="Proteomes" id="UP001652661"/>
    </source>
</evidence>
<name>A0A6P4IH89_DROKI</name>
<evidence type="ECO:0000313" key="4">
    <source>
        <dbReference type="RefSeq" id="XP_017021913.2"/>
    </source>
</evidence>
<keyword evidence="3" id="KW-1185">Reference proteome</keyword>
<dbReference type="Gene3D" id="2.40.128.20">
    <property type="match status" value="1"/>
</dbReference>
<dbReference type="GO" id="GO:0008289">
    <property type="term" value="F:lipid binding"/>
    <property type="evidence" value="ECO:0007669"/>
    <property type="project" value="UniProtKB-KW"/>
</dbReference>
<dbReference type="GO" id="GO:0031409">
    <property type="term" value="F:pigment binding"/>
    <property type="evidence" value="ECO:0007669"/>
    <property type="project" value="InterPro"/>
</dbReference>
<accession>A0A6P4IH89</accession>
<dbReference type="InterPro" id="IPR003057">
    <property type="entry name" value="Invtbrt_color"/>
</dbReference>
<sequence length="252" mass="27993">MQLHSNSSSRPEVRQNQWESIYHQFYSAMNHRSSSHLALLVLLAANGVYLGNAQVPFPGKCPDVKVMDSFDAEAYMGIWYEYSKYPFAFEIGKKCIYANYSIIDNSTISVVNAAINRFTGLPTNVTGKAKVIAPAQLAVAFYPSQQLTKANYQVLGTDYESYAVVYSCTSVTPLANFKIVWILTRERQPSAKTIEDAKNILEDNNITQAFLIDTIQTKCPQLGGNGTEFANEDDLDLDDFVTTAVPNAIEKA</sequence>
<dbReference type="GO" id="GO:0005576">
    <property type="term" value="C:extracellular region"/>
    <property type="evidence" value="ECO:0007669"/>
    <property type="project" value="UniProtKB-SubCell"/>
</dbReference>
<dbReference type="InterPro" id="IPR012674">
    <property type="entry name" value="Calycin"/>
</dbReference>
<dbReference type="Pfam" id="PF08212">
    <property type="entry name" value="Lipocalin_2"/>
    <property type="match status" value="1"/>
</dbReference>
<evidence type="ECO:0000259" key="2">
    <source>
        <dbReference type="Pfam" id="PF08212"/>
    </source>
</evidence>
<feature type="domain" description="Lipocalin/cytosolic fatty-acid binding" evidence="2">
    <location>
        <begin position="71"/>
        <end position="211"/>
    </location>
</feature>
<dbReference type="SUPFAM" id="SSF50814">
    <property type="entry name" value="Lipocalins"/>
    <property type="match status" value="1"/>
</dbReference>
<dbReference type="CDD" id="cd19437">
    <property type="entry name" value="lipocalin_apoD-like"/>
    <property type="match status" value="1"/>
</dbReference>
<organism evidence="3 4">
    <name type="scientific">Drosophila kikkawai</name>
    <name type="common">Fruit fly</name>
    <dbReference type="NCBI Taxonomy" id="30033"/>
    <lineage>
        <taxon>Eukaryota</taxon>
        <taxon>Metazoa</taxon>
        <taxon>Ecdysozoa</taxon>
        <taxon>Arthropoda</taxon>
        <taxon>Hexapoda</taxon>
        <taxon>Insecta</taxon>
        <taxon>Pterygota</taxon>
        <taxon>Neoptera</taxon>
        <taxon>Endopterygota</taxon>
        <taxon>Diptera</taxon>
        <taxon>Brachycera</taxon>
        <taxon>Muscomorpha</taxon>
        <taxon>Ephydroidea</taxon>
        <taxon>Drosophilidae</taxon>
        <taxon>Drosophila</taxon>
        <taxon>Sophophora</taxon>
    </lineage>
</organism>
<gene>
    <name evidence="4" type="primary">NLaz</name>
</gene>
<dbReference type="PRINTS" id="PR01273">
    <property type="entry name" value="INVTBRTCOLOR"/>
</dbReference>
<evidence type="ECO:0000256" key="1">
    <source>
        <dbReference type="ARBA" id="ARBA00023157"/>
    </source>
</evidence>
<reference evidence="3" key="1">
    <citation type="submission" date="2025-05" db="UniProtKB">
        <authorList>
            <consortium name="RefSeq"/>
        </authorList>
    </citation>
    <scope>NUCLEOTIDE SEQUENCE [LARGE SCALE GENOMIC DNA]</scope>
    <source>
        <strain evidence="3">14028-0561.14</strain>
    </source>
</reference>
<keyword evidence="1" id="KW-1015">Disulfide bond</keyword>
<protein>
    <submittedName>
        <fullName evidence="4">Apolipoprotein D</fullName>
    </submittedName>
</protein>
<dbReference type="GO" id="GO:0005737">
    <property type="term" value="C:cytoplasm"/>
    <property type="evidence" value="ECO:0007669"/>
    <property type="project" value="TreeGrafter"/>
</dbReference>
<dbReference type="RefSeq" id="XP_017021913.2">
    <property type="nucleotide sequence ID" value="XM_017166424.3"/>
</dbReference>
<dbReference type="Proteomes" id="UP001652661">
    <property type="component" value="Chromosome 2R"/>
</dbReference>
<dbReference type="OrthoDB" id="565904at2759"/>
<dbReference type="GO" id="GO:0000302">
    <property type="term" value="P:response to reactive oxygen species"/>
    <property type="evidence" value="ECO:0007669"/>
    <property type="project" value="TreeGrafter"/>
</dbReference>
<dbReference type="GeneID" id="108074397"/>
<dbReference type="InterPro" id="IPR000566">
    <property type="entry name" value="Lipocln_cytosolic_FA-bd_dom"/>
</dbReference>